<keyword evidence="1" id="KW-0472">Membrane</keyword>
<dbReference type="EMBL" id="CAXAMN010017224">
    <property type="protein sequence ID" value="CAK9050004.1"/>
    <property type="molecule type" value="Genomic_DNA"/>
</dbReference>
<reference evidence="2 3" key="1">
    <citation type="submission" date="2024-02" db="EMBL/GenBank/DDBJ databases">
        <authorList>
            <person name="Chen Y."/>
            <person name="Shah S."/>
            <person name="Dougan E. K."/>
            <person name="Thang M."/>
            <person name="Chan C."/>
        </authorList>
    </citation>
    <scope>NUCLEOTIDE SEQUENCE [LARGE SCALE GENOMIC DNA]</scope>
</reference>
<evidence type="ECO:0000313" key="2">
    <source>
        <dbReference type="EMBL" id="CAK9050004.1"/>
    </source>
</evidence>
<protein>
    <submittedName>
        <fullName evidence="2">Uncharacterized protein</fullName>
    </submittedName>
</protein>
<sequence length="316" mass="36018">MKPHEAYKLLQERSCFWCLAENCVLVKKKWLLQSMLWCGLLVILPSVGAVSSGHVWLEALLRSFGEPIVAVDKLLHLERSYHDLRLPRHANVSQGVLLVMTEPLQAAGTEPLKRVWDELPPNSLLAVPLRPPLEREVLELLRRLFFATQQKHWEKKPGPMPALSDTHEVCCIPAGCLAQKALSYWTSTSVHLTAARNYGRWGGRLQAQHPFFAEALKRRTDKVTYHMYELLYHRTLPRDLSHHSEPGCFLEIGFGCNFGGGGLSAAVWPVIFPGAKVHVLDNNGTCVRNLSPSWVRQQNYTACTWWMPALWWNWND</sequence>
<evidence type="ECO:0000313" key="3">
    <source>
        <dbReference type="Proteomes" id="UP001642484"/>
    </source>
</evidence>
<comment type="caution">
    <text evidence="2">The sequence shown here is derived from an EMBL/GenBank/DDBJ whole genome shotgun (WGS) entry which is preliminary data.</text>
</comment>
<evidence type="ECO:0000256" key="1">
    <source>
        <dbReference type="SAM" id="Phobius"/>
    </source>
</evidence>
<accession>A0ABP0MIR8</accession>
<keyword evidence="1" id="KW-0812">Transmembrane</keyword>
<feature type="transmembrane region" description="Helical" evidence="1">
    <location>
        <begin position="35"/>
        <end position="57"/>
    </location>
</feature>
<organism evidence="2 3">
    <name type="scientific">Durusdinium trenchii</name>
    <dbReference type="NCBI Taxonomy" id="1381693"/>
    <lineage>
        <taxon>Eukaryota</taxon>
        <taxon>Sar</taxon>
        <taxon>Alveolata</taxon>
        <taxon>Dinophyceae</taxon>
        <taxon>Suessiales</taxon>
        <taxon>Symbiodiniaceae</taxon>
        <taxon>Durusdinium</taxon>
    </lineage>
</organism>
<dbReference type="InterPro" id="IPR029063">
    <property type="entry name" value="SAM-dependent_MTases_sf"/>
</dbReference>
<proteinExistence type="predicted"/>
<gene>
    <name evidence="2" type="ORF">CCMP2556_LOCUS25525</name>
</gene>
<dbReference type="Gene3D" id="3.40.50.150">
    <property type="entry name" value="Vaccinia Virus protein VP39"/>
    <property type="match status" value="1"/>
</dbReference>
<name>A0ABP0MIR8_9DINO</name>
<dbReference type="Proteomes" id="UP001642484">
    <property type="component" value="Unassembled WGS sequence"/>
</dbReference>
<keyword evidence="3" id="KW-1185">Reference proteome</keyword>
<keyword evidence="1" id="KW-1133">Transmembrane helix</keyword>